<dbReference type="SUPFAM" id="SSF69318">
    <property type="entry name" value="Integrin alpha N-terminal domain"/>
    <property type="match status" value="1"/>
</dbReference>
<name>A0A7W7R4I6_KITKI</name>
<evidence type="ECO:0000313" key="3">
    <source>
        <dbReference type="EMBL" id="MBB4925308.1"/>
    </source>
</evidence>
<sequence length="555" mass="56209">MRTSRLLAAGGILTMAVGLASAPNAVADAGLSFSNPRVSPAPALAPGGTPTQDCAPDGTPGWIGRSITPPTLSADVQVPAGVSTLPDIAVRDTTTEPSTQVLRATGLAVQNGTVSDQVPGLQDGHSYVWHAYANADGADTSTPECHFRVDLTPPTVSVNSTDFPVLGSGQTPTKFAGQPGTFTFTAADPVPAGGAASGVACLQYALSPAQLGIFTGCGGANSVVPDASGKASVQLTPADWGSNTLLVEAVDNAGNVSQPFSYNFYAPSSPPPAVPGDVDNDGVPDIVVADSAGNLQVINGSSGSSTPRETFPAADAPGGSGSWTGIQIAHRGWLPNTATADTVFAHDPKNPGALYAYRNQGSLQLGGQNSTLVSRPTTCQDVTGAVVSCPAGYGLDWSGVTQLVALGSTDPGRPDDPSLLTVEGGNLWLFAGVNFRGFTVARQLTTAGNWNGYDLVAPGADAQGNLALWARDRATGDLHAYPLPKKADGTFDFSALADSTAHVVASGFTTAAYPTLGSSGDLDGDGAPDLWAVTGDGHLDVFSGWSAPYDFGALK</sequence>
<feature type="signal peptide" evidence="2">
    <location>
        <begin position="1"/>
        <end position="27"/>
    </location>
</feature>
<evidence type="ECO:0008006" key="5">
    <source>
        <dbReference type="Google" id="ProtNLM"/>
    </source>
</evidence>
<dbReference type="Proteomes" id="UP000540506">
    <property type="component" value="Unassembled WGS sequence"/>
</dbReference>
<accession>A0A7W7R4I6</accession>
<protein>
    <recommendedName>
        <fullName evidence="5">VCBS repeat-containing protein</fullName>
    </recommendedName>
</protein>
<feature type="compositionally biased region" description="Polar residues" evidence="1">
    <location>
        <begin position="299"/>
        <end position="308"/>
    </location>
</feature>
<evidence type="ECO:0000313" key="4">
    <source>
        <dbReference type="Proteomes" id="UP000540506"/>
    </source>
</evidence>
<organism evidence="3 4">
    <name type="scientific">Kitasatospora kifunensis</name>
    <name type="common">Streptomyces kifunensis</name>
    <dbReference type="NCBI Taxonomy" id="58351"/>
    <lineage>
        <taxon>Bacteria</taxon>
        <taxon>Bacillati</taxon>
        <taxon>Actinomycetota</taxon>
        <taxon>Actinomycetes</taxon>
        <taxon>Kitasatosporales</taxon>
        <taxon>Streptomycetaceae</taxon>
        <taxon>Kitasatospora</taxon>
    </lineage>
</organism>
<dbReference type="AlphaFoldDB" id="A0A7W7R4I6"/>
<dbReference type="RefSeq" id="WP_184937407.1">
    <property type="nucleotide sequence ID" value="NZ_JACHJV010000001.1"/>
</dbReference>
<evidence type="ECO:0000256" key="1">
    <source>
        <dbReference type="SAM" id="MobiDB-lite"/>
    </source>
</evidence>
<feature type="chain" id="PRO_5030685032" description="VCBS repeat-containing protein" evidence="2">
    <location>
        <begin position="28"/>
        <end position="555"/>
    </location>
</feature>
<reference evidence="3 4" key="1">
    <citation type="submission" date="2020-08" db="EMBL/GenBank/DDBJ databases">
        <title>Sequencing the genomes of 1000 actinobacteria strains.</title>
        <authorList>
            <person name="Klenk H.-P."/>
        </authorList>
    </citation>
    <scope>NUCLEOTIDE SEQUENCE [LARGE SCALE GENOMIC DNA]</scope>
    <source>
        <strain evidence="3 4">DSM 41654</strain>
    </source>
</reference>
<keyword evidence="2" id="KW-0732">Signal</keyword>
<proteinExistence type="predicted"/>
<feature type="region of interest" description="Disordered" evidence="1">
    <location>
        <begin position="299"/>
        <end position="319"/>
    </location>
</feature>
<gene>
    <name evidence="3" type="ORF">FHR34_004301</name>
</gene>
<evidence type="ECO:0000256" key="2">
    <source>
        <dbReference type="SAM" id="SignalP"/>
    </source>
</evidence>
<dbReference type="InterPro" id="IPR028994">
    <property type="entry name" value="Integrin_alpha_N"/>
</dbReference>
<dbReference type="EMBL" id="JACHJV010000001">
    <property type="protein sequence ID" value="MBB4925308.1"/>
    <property type="molecule type" value="Genomic_DNA"/>
</dbReference>
<comment type="caution">
    <text evidence="3">The sequence shown here is derived from an EMBL/GenBank/DDBJ whole genome shotgun (WGS) entry which is preliminary data.</text>
</comment>
<keyword evidence="4" id="KW-1185">Reference proteome</keyword>